<evidence type="ECO:0000313" key="3">
    <source>
        <dbReference type="Proteomes" id="UP000306740"/>
    </source>
</evidence>
<name>A0A5C4MJZ9_9ACTN</name>
<reference evidence="1 3" key="1">
    <citation type="submission" date="2019-05" db="EMBL/GenBank/DDBJ databases">
        <title>Mumia sp. nov., isolated from the intestinal contents of plateau pika (Ochotona curzoniae) in the Qinghai-Tibet plateau of China.</title>
        <authorList>
            <person name="Tian Z."/>
        </authorList>
    </citation>
    <scope>NUCLEOTIDE SEQUENCE [LARGE SCALE GENOMIC DNA]</scope>
    <source>
        <strain evidence="3">527</strain>
        <strain evidence="1">Z527</strain>
    </source>
</reference>
<dbReference type="InterPro" id="IPR025324">
    <property type="entry name" value="DUF4230"/>
</dbReference>
<proteinExistence type="predicted"/>
<protein>
    <submittedName>
        <fullName evidence="1">DUF4230 domain-containing protein</fullName>
    </submittedName>
</protein>
<dbReference type="Proteomes" id="UP000306740">
    <property type="component" value="Unassembled WGS sequence"/>
</dbReference>
<dbReference type="EMBL" id="VDFR01000079">
    <property type="protein sequence ID" value="TNC43722.1"/>
    <property type="molecule type" value="Genomic_DNA"/>
</dbReference>
<organism evidence="1 3">
    <name type="scientific">Mumia zhuanghuii</name>
    <dbReference type="NCBI Taxonomy" id="2585211"/>
    <lineage>
        <taxon>Bacteria</taxon>
        <taxon>Bacillati</taxon>
        <taxon>Actinomycetota</taxon>
        <taxon>Actinomycetes</taxon>
        <taxon>Propionibacteriales</taxon>
        <taxon>Nocardioidaceae</taxon>
        <taxon>Mumia</taxon>
    </lineage>
</organism>
<sequence>MRTALKVALSAVAGGLAIVLVIAALSVGGLLTNPFQSRTTDRSQPALLKSIQNISQYHAAVGNFEVVLDIEKDIRWVPDFVVGERSLFVAAGTVNAYVDFSGLSEDDLTLSGDGQSVKVRLPEAQLDEPNLDQDRTYLFSQERGVVNRVNDALSARDQSGLYELAEDKLEAAAKKSELTKRAEENTKAMLVGMFGSLDIEATFVDAEE</sequence>
<accession>A0A5C4MJZ9</accession>
<dbReference type="AlphaFoldDB" id="A0A5C4MJZ9"/>
<evidence type="ECO:0000313" key="2">
    <source>
        <dbReference type="EMBL" id="TNC43722.1"/>
    </source>
</evidence>
<dbReference type="Pfam" id="PF14014">
    <property type="entry name" value="DUF4230"/>
    <property type="match status" value="1"/>
</dbReference>
<comment type="caution">
    <text evidence="1">The sequence shown here is derived from an EMBL/GenBank/DDBJ whole genome shotgun (WGS) entry which is preliminary data.</text>
</comment>
<dbReference type="RefSeq" id="WP_139085325.1">
    <property type="nucleotide sequence ID" value="NZ_VDFR01000079.1"/>
</dbReference>
<dbReference type="EMBL" id="VDFR01000096">
    <property type="protein sequence ID" value="TNC42432.1"/>
    <property type="molecule type" value="Genomic_DNA"/>
</dbReference>
<dbReference type="OrthoDB" id="3366858at2"/>
<gene>
    <name evidence="2" type="ORF">FHE65_17985</name>
    <name evidence="1" type="ORF">FHE65_21165</name>
</gene>
<evidence type="ECO:0000313" key="1">
    <source>
        <dbReference type="EMBL" id="TNC42432.1"/>
    </source>
</evidence>